<evidence type="ECO:0000313" key="3">
    <source>
        <dbReference type="Proteomes" id="UP000297194"/>
    </source>
</evidence>
<keyword evidence="1" id="KW-0812">Transmembrane</keyword>
<evidence type="ECO:0000256" key="1">
    <source>
        <dbReference type="SAM" id="Phobius"/>
    </source>
</evidence>
<dbReference type="RefSeq" id="YP_009666671.1">
    <property type="nucleotide sequence ID" value="NC_043530.1"/>
</dbReference>
<evidence type="ECO:0000313" key="2">
    <source>
        <dbReference type="EMBL" id="AUV65278.1"/>
    </source>
</evidence>
<sequence length="172" mass="19069">MTVWVSMTTITLSDGAIPASYTAFISTSTTRANFLLDKQDAGGGDGDIDGLFDMIMNEIGKIEKNESYDISYTKIILGLLVLLALFTIRTKMYRGCCRRWQRHYRRSRSTSLQGITIHYNVTAPPPPMSTPSPIAEAATLADTQAICALDAISLMMPHELTPRRMRTYPSSP</sequence>
<name>A0A2K9VS46_9ABAC</name>
<protein>
    <submittedName>
        <fullName evidence="2">Uncharacterized protein</fullName>
    </submittedName>
</protein>
<organism evidence="2 3">
    <name type="scientific">Mythimna unipuncta nucleopolyhedrovirus</name>
    <dbReference type="NCBI Taxonomy" id="447897"/>
    <lineage>
        <taxon>Viruses</taxon>
        <taxon>Viruses incertae sedis</taxon>
        <taxon>Naldaviricetes</taxon>
        <taxon>Lefavirales</taxon>
        <taxon>Baculoviridae</taxon>
        <taxon>Alphabaculovirus</taxon>
    </lineage>
</organism>
<reference evidence="2" key="1">
    <citation type="journal article" date="2017" name="Virus Genes">
        <title>The complete genome sequence of a third distinct baculovirus isolated from the true armyworm, Mythimna unipuncta, contains two copies of the lef-7 gene.</title>
        <authorList>
            <person name="Harrison R.L."/>
            <person name="Mowery J.D."/>
            <person name="Rowley D.L."/>
            <person name="Bauchan G.R."/>
            <person name="Theilmann D.A."/>
            <person name="Rohrmann G.F."/>
            <person name="Erlandson M.A."/>
        </authorList>
    </citation>
    <scope>NUCLEOTIDE SEQUENCE [LARGE SCALE GENOMIC DNA]</scope>
    <source>
        <strain evidence="2">#7</strain>
    </source>
</reference>
<accession>A0A2K9VS46</accession>
<dbReference type="EMBL" id="MF375894">
    <property type="protein sequence ID" value="AUV65278.1"/>
    <property type="molecule type" value="Genomic_DNA"/>
</dbReference>
<keyword evidence="1" id="KW-0472">Membrane</keyword>
<keyword evidence="3" id="KW-1185">Reference proteome</keyword>
<feature type="transmembrane region" description="Helical" evidence="1">
    <location>
        <begin position="70"/>
        <end position="88"/>
    </location>
</feature>
<dbReference type="GeneID" id="40526951"/>
<keyword evidence="1" id="KW-1133">Transmembrane helix</keyword>
<proteinExistence type="predicted"/>
<dbReference type="Proteomes" id="UP000297194">
    <property type="component" value="Segment"/>
</dbReference>
<dbReference type="KEGG" id="vg:40526951"/>